<sequence length="33" mass="3790">MDVAVEGRRRRGSAVRGNFNARIRVRDCWGVET</sequence>
<dbReference type="EMBL" id="CM004393">
    <property type="protein sequence ID" value="OAY46256.1"/>
    <property type="molecule type" value="Genomic_DNA"/>
</dbReference>
<proteinExistence type="predicted"/>
<evidence type="ECO:0000313" key="1">
    <source>
        <dbReference type="EMBL" id="OAY46256.1"/>
    </source>
</evidence>
<reference evidence="1" key="1">
    <citation type="submission" date="2016-02" db="EMBL/GenBank/DDBJ databases">
        <title>WGS assembly of Manihot esculenta.</title>
        <authorList>
            <person name="Bredeson J.V."/>
            <person name="Prochnik S.E."/>
            <person name="Lyons J.B."/>
            <person name="Schmutz J."/>
            <person name="Grimwood J."/>
            <person name="Vrebalov J."/>
            <person name="Bart R.S."/>
            <person name="Amuge T."/>
            <person name="Ferguson M.E."/>
            <person name="Green R."/>
            <person name="Putnam N."/>
            <person name="Stites J."/>
            <person name="Rounsley S."/>
            <person name="Rokhsar D.S."/>
        </authorList>
    </citation>
    <scope>NUCLEOTIDE SEQUENCE [LARGE SCALE GENOMIC DNA]</scope>
    <source>
        <tissue evidence="1">Leaf</tissue>
    </source>
</reference>
<gene>
    <name evidence="1" type="ORF">MANES_07G129700</name>
</gene>
<organism evidence="1">
    <name type="scientific">Manihot esculenta</name>
    <name type="common">Cassava</name>
    <name type="synonym">Jatropha manihot</name>
    <dbReference type="NCBI Taxonomy" id="3983"/>
    <lineage>
        <taxon>Eukaryota</taxon>
        <taxon>Viridiplantae</taxon>
        <taxon>Streptophyta</taxon>
        <taxon>Embryophyta</taxon>
        <taxon>Tracheophyta</taxon>
        <taxon>Spermatophyta</taxon>
        <taxon>Magnoliopsida</taxon>
        <taxon>eudicotyledons</taxon>
        <taxon>Gunneridae</taxon>
        <taxon>Pentapetalae</taxon>
        <taxon>rosids</taxon>
        <taxon>fabids</taxon>
        <taxon>Malpighiales</taxon>
        <taxon>Euphorbiaceae</taxon>
        <taxon>Crotonoideae</taxon>
        <taxon>Manihoteae</taxon>
        <taxon>Manihot</taxon>
    </lineage>
</organism>
<accession>A0A2C9VL39</accession>
<dbReference type="AlphaFoldDB" id="A0A2C9VL39"/>
<protein>
    <submittedName>
        <fullName evidence="1">Uncharacterized protein</fullName>
    </submittedName>
</protein>
<name>A0A2C9VL39_MANES</name>